<evidence type="ECO:0000313" key="1">
    <source>
        <dbReference type="Proteomes" id="UP000887540"/>
    </source>
</evidence>
<dbReference type="Gene3D" id="3.30.420.10">
    <property type="entry name" value="Ribonuclease H-like superfamily/Ribonuclease H"/>
    <property type="match status" value="1"/>
</dbReference>
<evidence type="ECO:0000313" key="2">
    <source>
        <dbReference type="WBParaSite" id="ACRNAN_scaffold244.g11321.t1"/>
    </source>
</evidence>
<keyword evidence="1" id="KW-1185">Reference proteome</keyword>
<proteinExistence type="predicted"/>
<dbReference type="PANTHER" id="PTHR31389:SF4">
    <property type="entry name" value="LD39211P"/>
    <property type="match status" value="1"/>
</dbReference>
<name>A0A914DGB9_9BILA</name>
<sequence>MNKEVYREILKKNLLPFWKRNRAMFDEFQQDNDPKHASHLLTRWFWHPRVSIPVMKWPSQSPDLNPIEHLNCPFVELQPFPFQDYPLYVNQLYEYRWKNLVIAEVLRKYDLIIYADSSVIFKESNTTSFEKFIEDASSLKYDIGTILLSTTGHTIKAATHPGMHKYLPIDDTISSKTQMYGATVMLWRKTPISMQILKTLVICSLLQGCMNPKGAVLWCNQV</sequence>
<dbReference type="AlphaFoldDB" id="A0A914DGB9"/>
<organism evidence="1 2">
    <name type="scientific">Acrobeloides nanus</name>
    <dbReference type="NCBI Taxonomy" id="290746"/>
    <lineage>
        <taxon>Eukaryota</taxon>
        <taxon>Metazoa</taxon>
        <taxon>Ecdysozoa</taxon>
        <taxon>Nematoda</taxon>
        <taxon>Chromadorea</taxon>
        <taxon>Rhabditida</taxon>
        <taxon>Tylenchina</taxon>
        <taxon>Cephalobomorpha</taxon>
        <taxon>Cephaloboidea</taxon>
        <taxon>Cephalobidae</taxon>
        <taxon>Acrobeloides</taxon>
    </lineage>
</organism>
<accession>A0A914DGB9</accession>
<dbReference type="PANTHER" id="PTHR31389">
    <property type="entry name" value="LD39211P"/>
    <property type="match status" value="1"/>
</dbReference>
<dbReference type="WBParaSite" id="ACRNAN_scaffold244.g11321.t1">
    <property type="protein sequence ID" value="ACRNAN_scaffold244.g11321.t1"/>
    <property type="gene ID" value="ACRNAN_scaffold244.g11321"/>
</dbReference>
<dbReference type="InterPro" id="IPR036397">
    <property type="entry name" value="RNaseH_sf"/>
</dbReference>
<protein>
    <submittedName>
        <fullName evidence="2">Uncharacterized protein</fullName>
    </submittedName>
</protein>
<reference evidence="2" key="1">
    <citation type="submission" date="2022-11" db="UniProtKB">
        <authorList>
            <consortium name="WormBaseParasite"/>
        </authorList>
    </citation>
    <scope>IDENTIFICATION</scope>
</reference>
<dbReference type="GO" id="GO:0003676">
    <property type="term" value="F:nucleic acid binding"/>
    <property type="evidence" value="ECO:0007669"/>
    <property type="project" value="InterPro"/>
</dbReference>
<dbReference type="Proteomes" id="UP000887540">
    <property type="component" value="Unplaced"/>
</dbReference>